<evidence type="ECO:0000313" key="4">
    <source>
        <dbReference type="Proteomes" id="UP000027336"/>
    </source>
</evidence>
<dbReference type="eggNOG" id="COG5373">
    <property type="taxonomic scope" value="Bacteria"/>
</dbReference>
<evidence type="ECO:0000313" key="3">
    <source>
        <dbReference type="EMBL" id="KEC57489.1"/>
    </source>
</evidence>
<dbReference type="AlphaFoldDB" id="E6YK99"/>
<dbReference type="RefSeq" id="WP_035005683.1">
    <property type="nucleotide sequence ID" value="NZ_KL407337.1"/>
</dbReference>
<proteinExistence type="predicted"/>
<protein>
    <recommendedName>
        <fullName evidence="5">Transmembrane protein</fullName>
    </recommendedName>
</protein>
<keyword evidence="1" id="KW-1133">Transmembrane helix</keyword>
<dbReference type="HOGENOM" id="CLU_019739_0_0_5"/>
<name>E6YK99_9HYPH</name>
<dbReference type="PATRIC" id="fig|685782.3.peg.140"/>
<dbReference type="EMBL" id="AHPK01000001">
    <property type="protein sequence ID" value="KEC57489.1"/>
    <property type="molecule type" value="Genomic_DNA"/>
</dbReference>
<keyword evidence="1" id="KW-0812">Transmembrane</keyword>
<dbReference type="EMBL" id="FN645455">
    <property type="protein sequence ID" value="CBI77287.1"/>
    <property type="molecule type" value="Genomic_DNA"/>
</dbReference>
<feature type="transmembrane region" description="Helical" evidence="1">
    <location>
        <begin position="196"/>
        <end position="222"/>
    </location>
</feature>
<organism evidence="2">
    <name type="scientific">Bartonella rochalimae ATCC BAA-1498</name>
    <dbReference type="NCBI Taxonomy" id="685782"/>
    <lineage>
        <taxon>Bacteria</taxon>
        <taxon>Pseudomonadati</taxon>
        <taxon>Pseudomonadota</taxon>
        <taxon>Alphaproteobacteria</taxon>
        <taxon>Hyphomicrobiales</taxon>
        <taxon>Bartonellaceae</taxon>
        <taxon>Bartonella</taxon>
    </lineage>
</organism>
<accession>E6YK99</accession>
<keyword evidence="1" id="KW-0472">Membrane</keyword>
<dbReference type="OrthoDB" id="8442940at2"/>
<evidence type="ECO:0000313" key="2">
    <source>
        <dbReference type="EMBL" id="CBI77287.1"/>
    </source>
</evidence>
<sequence>MIDFVGILKNKINAQKDITPRLRKQIYEHATKTLEHTIVNMKLPKEAIEAQRSALQSAITIVEEEYLAVEKEQLSLIIGWNCTDRNSGEKNEQSSISSLENNASVLATEKQQQLSIPHLVDNEICDEASVMSDIPDAELVKLDAFNAHEKDQNIKKDMSNNALLVSTSQVDNAHIVSHIFSQALRRANRSSLQKHILVSVVSFFTIIILFSGIFFVSGRIFISGNKNLQEKNIQTSNALQKATQTNRKLTQRLLEDGSEVDVGPAERTESPSAEGTSTVVATNLKSFGQVGEVVLYQMATKHDSGKATTGSVSWSLITEDSVKGIQGELAIRGDITIPDEGLSLRLTLRRNTDEALHAAYIIDLIFIISDKFSGQAINNIKSLTFKESGKSISQTLVGTVTAKIDNDFFVFALVGNHPFLDRNLQLIRDLDWFHLVISDKNGRMHELNFAKGPAGQAIFKEVIGKWLMKENNHKPLM</sequence>
<reference evidence="3 4" key="2">
    <citation type="submission" date="2012-04" db="EMBL/GenBank/DDBJ databases">
        <title>The Genome Sequence of Bartonella rochalimae BMGH.</title>
        <authorList>
            <consortium name="The Broad Institute Genome Sequencing Platform"/>
            <consortium name="The Broad Institute Genome Sequencing Center for Infectious Disease"/>
            <person name="Feldgarden M."/>
            <person name="Kirby J."/>
            <person name="Kosoy M."/>
            <person name="Birtles R."/>
            <person name="Probert W.S."/>
            <person name="Chiaraviglio L."/>
            <person name="Walker B."/>
            <person name="Young S.K."/>
            <person name="Zeng Q."/>
            <person name="Gargeya S."/>
            <person name="Fitzgerald M."/>
            <person name="Haas B."/>
            <person name="Abouelleil A."/>
            <person name="Alvarado L."/>
            <person name="Arachchi H.M."/>
            <person name="Berlin A.M."/>
            <person name="Chapman S.B."/>
            <person name="Goldberg J."/>
            <person name="Griggs A."/>
            <person name="Gujja S."/>
            <person name="Hansen M."/>
            <person name="Howarth C."/>
            <person name="Imamovic A."/>
            <person name="Larimer J."/>
            <person name="McCowen C."/>
            <person name="Montmayeur A."/>
            <person name="Murphy C."/>
            <person name="Neiman D."/>
            <person name="Pearson M."/>
            <person name="Priest M."/>
            <person name="Roberts A."/>
            <person name="Saif S."/>
            <person name="Shea T."/>
            <person name="Sisk P."/>
            <person name="Sykes S."/>
            <person name="Wortman J."/>
            <person name="Nusbaum C."/>
            <person name="Birren B."/>
        </authorList>
    </citation>
    <scope>NUCLEOTIDE SEQUENCE [LARGE SCALE GENOMIC DNA]</scope>
    <source>
        <strain evidence="3 4">ATCC BAA-1498</strain>
    </source>
</reference>
<dbReference type="Proteomes" id="UP000027336">
    <property type="component" value="Unassembled WGS sequence"/>
</dbReference>
<gene>
    <name evidence="2" type="ORF">BARRO_10220</name>
    <name evidence="3" type="ORF">O99_00137</name>
</gene>
<keyword evidence="4" id="KW-1185">Reference proteome</keyword>
<evidence type="ECO:0008006" key="5">
    <source>
        <dbReference type="Google" id="ProtNLM"/>
    </source>
</evidence>
<evidence type="ECO:0000256" key="1">
    <source>
        <dbReference type="SAM" id="Phobius"/>
    </source>
</evidence>
<reference evidence="2" key="1">
    <citation type="journal article" date="2011" name="PLoS Genet.">
        <title>Parallel evolution of a type IV secretion system in radiating lineages of the host-restricted bacterial pathogen Bartonella.</title>
        <authorList>
            <person name="Engel P."/>
            <person name="Salzburger W."/>
            <person name="Liesch M."/>
            <person name="Chang C.C."/>
            <person name="Maruyama S."/>
            <person name="Lanz C."/>
            <person name="Calteau A."/>
            <person name="Lajus A."/>
            <person name="Medigue C."/>
            <person name="Schuster S.C."/>
            <person name="Dehio C."/>
        </authorList>
    </citation>
    <scope>NUCLEOTIDE SEQUENCE</scope>
    <source>
        <strain evidence="2">ATCC BAA-1498</strain>
    </source>
</reference>